<evidence type="ECO:0000313" key="2">
    <source>
        <dbReference type="Proteomes" id="UP000321172"/>
    </source>
</evidence>
<proteinExistence type="predicted"/>
<dbReference type="Proteomes" id="UP000321172">
    <property type="component" value="Chromosome"/>
</dbReference>
<dbReference type="RefSeq" id="WP_147090350.1">
    <property type="nucleotide sequence ID" value="NZ_BAABJD010000006.1"/>
</dbReference>
<dbReference type="InterPro" id="IPR004221">
    <property type="entry name" value="Restrct_endonuc_II_EcoRI"/>
</dbReference>
<dbReference type="REBASE" id="367240">
    <property type="entry name" value="NgiFW6ORF9060P"/>
</dbReference>
<keyword evidence="2" id="KW-1185">Reference proteome</keyword>
<dbReference type="GO" id="GO:0000287">
    <property type="term" value="F:magnesium ion binding"/>
    <property type="evidence" value="ECO:0007669"/>
    <property type="project" value="InterPro"/>
</dbReference>
<reference evidence="1 2" key="1">
    <citation type="journal article" date="2013" name="J. Microbiol. Biotechnol.">
        <title>Novosphingobium ginsenosidimutans sp. nov., with the ability to convert ginsenoside.</title>
        <authorList>
            <person name="Kim J.K."/>
            <person name="He D."/>
            <person name="Liu Q.M."/>
            <person name="Park H.Y."/>
            <person name="Jung M.S."/>
            <person name="Yoon M.H."/>
            <person name="Kim S.C."/>
            <person name="Im W.T."/>
        </authorList>
    </citation>
    <scope>NUCLEOTIDE SEQUENCE [LARGE SCALE GENOMIC DNA]</scope>
    <source>
        <strain evidence="1 2">FW-6</strain>
    </source>
</reference>
<dbReference type="Gene3D" id="3.40.580.10">
    <property type="entry name" value="Eco RI Endonuclease, subunit A"/>
    <property type="match status" value="1"/>
</dbReference>
<name>A0A5B8S420_9SPHN</name>
<dbReference type="GO" id="GO:0003677">
    <property type="term" value="F:DNA binding"/>
    <property type="evidence" value="ECO:0007669"/>
    <property type="project" value="InterPro"/>
</dbReference>
<dbReference type="InterPro" id="IPR011336">
    <property type="entry name" value="Restrct_endonuc_II_EcoRI/MunI"/>
</dbReference>
<dbReference type="SUPFAM" id="SSF52980">
    <property type="entry name" value="Restriction endonuclease-like"/>
    <property type="match status" value="1"/>
</dbReference>
<evidence type="ECO:0000313" key="1">
    <source>
        <dbReference type="EMBL" id="QEA16269.1"/>
    </source>
</evidence>
<gene>
    <name evidence="1" type="ORF">FRF71_09065</name>
</gene>
<dbReference type="Pfam" id="PF02963">
    <property type="entry name" value="EcoRI"/>
    <property type="match status" value="1"/>
</dbReference>
<protein>
    <recommendedName>
        <fullName evidence="3">Restriction endonuclease</fullName>
    </recommendedName>
</protein>
<sequence>MARKADLRLQRADTVINTRSKRQEKALDRAMRRVEAELSKKFPGIQLHHETEWKLKDVVERLRQSFPDVDFHYFFSTSAMRPDGGILSIVSKEGHRYPILIAEKKNQGTNDLRALEGKNKQARGNAIERLGKNVIGFRTAMNTEAIFPFVCFGDGCDFDDDSSILDRVVTIAQFGKLNVEHLHKQGSANEFERGTFYFRVAEWTEDEMAILSLQLAEKSVFYYYSKHGQNAFV</sequence>
<dbReference type="GO" id="GO:0009307">
    <property type="term" value="P:DNA restriction-modification system"/>
    <property type="evidence" value="ECO:0007669"/>
    <property type="project" value="InterPro"/>
</dbReference>
<organism evidence="1 2">
    <name type="scientific">Novosphingobium ginsenosidimutans</name>
    <dbReference type="NCBI Taxonomy" id="1176536"/>
    <lineage>
        <taxon>Bacteria</taxon>
        <taxon>Pseudomonadati</taxon>
        <taxon>Pseudomonadota</taxon>
        <taxon>Alphaproteobacteria</taxon>
        <taxon>Sphingomonadales</taxon>
        <taxon>Sphingomonadaceae</taxon>
        <taxon>Novosphingobium</taxon>
    </lineage>
</organism>
<evidence type="ECO:0008006" key="3">
    <source>
        <dbReference type="Google" id="ProtNLM"/>
    </source>
</evidence>
<dbReference type="KEGG" id="ngf:FRF71_09065"/>
<dbReference type="EMBL" id="CP042345">
    <property type="protein sequence ID" value="QEA16269.1"/>
    <property type="molecule type" value="Genomic_DNA"/>
</dbReference>
<dbReference type="AlphaFoldDB" id="A0A5B8S420"/>
<dbReference type="InterPro" id="IPR011335">
    <property type="entry name" value="Restrct_endonuc-II-like"/>
</dbReference>
<dbReference type="GO" id="GO:0009036">
    <property type="term" value="F:type II site-specific deoxyribonuclease activity"/>
    <property type="evidence" value="ECO:0007669"/>
    <property type="project" value="InterPro"/>
</dbReference>
<dbReference type="OrthoDB" id="5244108at2"/>
<accession>A0A5B8S420</accession>